<evidence type="ECO:0000313" key="2">
    <source>
        <dbReference type="Proteomes" id="UP000186922"/>
    </source>
</evidence>
<dbReference type="AlphaFoldDB" id="A0A1D1VWP4"/>
<sequence length="101" mass="11253">MDLRGFIKFFRLVASSGLSRSLSVEKPAESSVPIFPCGIILHSTVILSQPGNFSVFLFRHPGRSFRSVFQVLPICKYSASTFLGYSLSRTSIVINSHNDRK</sequence>
<keyword evidence="2" id="KW-1185">Reference proteome</keyword>
<proteinExistence type="predicted"/>
<name>A0A1D1VWP4_RAMVA</name>
<gene>
    <name evidence="1" type="primary">RvY_15609</name>
    <name evidence="1" type="synonym">RvY_15609.2</name>
    <name evidence="1" type="ORF">RvY_15609-2</name>
</gene>
<dbReference type="Proteomes" id="UP000186922">
    <property type="component" value="Unassembled WGS sequence"/>
</dbReference>
<dbReference type="EMBL" id="BDGG01000012">
    <property type="protein sequence ID" value="GAV05481.1"/>
    <property type="molecule type" value="Genomic_DNA"/>
</dbReference>
<reference evidence="1 2" key="1">
    <citation type="journal article" date="2016" name="Nat. Commun.">
        <title>Extremotolerant tardigrade genome and improved radiotolerance of human cultured cells by tardigrade-unique protein.</title>
        <authorList>
            <person name="Hashimoto T."/>
            <person name="Horikawa D.D."/>
            <person name="Saito Y."/>
            <person name="Kuwahara H."/>
            <person name="Kozuka-Hata H."/>
            <person name="Shin-I T."/>
            <person name="Minakuchi Y."/>
            <person name="Ohishi K."/>
            <person name="Motoyama A."/>
            <person name="Aizu T."/>
            <person name="Enomoto A."/>
            <person name="Kondo K."/>
            <person name="Tanaka S."/>
            <person name="Hara Y."/>
            <person name="Koshikawa S."/>
            <person name="Sagara H."/>
            <person name="Miura T."/>
            <person name="Yokobori S."/>
            <person name="Miyagawa K."/>
            <person name="Suzuki Y."/>
            <person name="Kubo T."/>
            <person name="Oyama M."/>
            <person name="Kohara Y."/>
            <person name="Fujiyama A."/>
            <person name="Arakawa K."/>
            <person name="Katayama T."/>
            <person name="Toyoda A."/>
            <person name="Kunieda T."/>
        </authorList>
    </citation>
    <scope>NUCLEOTIDE SEQUENCE [LARGE SCALE GENOMIC DNA]</scope>
    <source>
        <strain evidence="1 2">YOKOZUNA-1</strain>
    </source>
</reference>
<evidence type="ECO:0000313" key="1">
    <source>
        <dbReference type="EMBL" id="GAV05481.1"/>
    </source>
</evidence>
<accession>A0A1D1VWP4</accession>
<protein>
    <submittedName>
        <fullName evidence="1">Uncharacterized protein</fullName>
    </submittedName>
</protein>
<comment type="caution">
    <text evidence="1">The sequence shown here is derived from an EMBL/GenBank/DDBJ whole genome shotgun (WGS) entry which is preliminary data.</text>
</comment>
<organism evidence="1 2">
    <name type="scientific">Ramazzottius varieornatus</name>
    <name type="common">Water bear</name>
    <name type="synonym">Tardigrade</name>
    <dbReference type="NCBI Taxonomy" id="947166"/>
    <lineage>
        <taxon>Eukaryota</taxon>
        <taxon>Metazoa</taxon>
        <taxon>Ecdysozoa</taxon>
        <taxon>Tardigrada</taxon>
        <taxon>Eutardigrada</taxon>
        <taxon>Parachela</taxon>
        <taxon>Hypsibioidea</taxon>
        <taxon>Ramazzottiidae</taxon>
        <taxon>Ramazzottius</taxon>
    </lineage>
</organism>